<dbReference type="STRING" id="1108045.GORHZ_155_00110"/>
<evidence type="ECO:0000313" key="3">
    <source>
        <dbReference type="Proteomes" id="UP000008363"/>
    </source>
</evidence>
<sequence>MMCMIKDHWRRILVFAGAAAFVYFVFPSVIYVLVWRTRWQPAVDTLRWFNKRSRARTLKSAGKKKRSAAAVHHVGRRSGKEYVTPVWAHRVGPSFYIGLPYGTGVDWLRNVRAAGGCDIEHDGVRYRTIDPVVVPVASVPERLGRKRKMFELMGIRSLLRVDIASSVGDVS</sequence>
<dbReference type="AlphaFoldDB" id="K6V6X8"/>
<evidence type="ECO:0000313" key="2">
    <source>
        <dbReference type="EMBL" id="GAB91988.1"/>
    </source>
</evidence>
<comment type="caution">
    <text evidence="2">The sequence shown here is derived from an EMBL/GenBank/DDBJ whole genome shotgun (WGS) entry which is preliminary data.</text>
</comment>
<protein>
    <recommendedName>
        <fullName evidence="4">Nitroreductase</fullName>
    </recommendedName>
</protein>
<keyword evidence="1" id="KW-0812">Transmembrane</keyword>
<dbReference type="Proteomes" id="UP000008363">
    <property type="component" value="Unassembled WGS sequence"/>
</dbReference>
<dbReference type="InterPro" id="IPR012349">
    <property type="entry name" value="Split_barrel_FMN-bd"/>
</dbReference>
<organism evidence="2 3">
    <name type="scientific">Gordonia rhizosphera NBRC 16068</name>
    <dbReference type="NCBI Taxonomy" id="1108045"/>
    <lineage>
        <taxon>Bacteria</taxon>
        <taxon>Bacillati</taxon>
        <taxon>Actinomycetota</taxon>
        <taxon>Actinomycetes</taxon>
        <taxon>Mycobacteriales</taxon>
        <taxon>Gordoniaceae</taxon>
        <taxon>Gordonia</taxon>
    </lineage>
</organism>
<keyword evidence="3" id="KW-1185">Reference proteome</keyword>
<name>K6V6X8_9ACTN</name>
<keyword evidence="1" id="KW-0472">Membrane</keyword>
<gene>
    <name evidence="2" type="ORF">GORHZ_155_00110</name>
</gene>
<evidence type="ECO:0008006" key="4">
    <source>
        <dbReference type="Google" id="ProtNLM"/>
    </source>
</evidence>
<proteinExistence type="predicted"/>
<dbReference type="eggNOG" id="ENOG5032SDH">
    <property type="taxonomic scope" value="Bacteria"/>
</dbReference>
<feature type="transmembrane region" description="Helical" evidence="1">
    <location>
        <begin position="12"/>
        <end position="35"/>
    </location>
</feature>
<accession>K6V6X8</accession>
<evidence type="ECO:0000256" key="1">
    <source>
        <dbReference type="SAM" id="Phobius"/>
    </source>
</evidence>
<dbReference type="Gene3D" id="2.30.110.10">
    <property type="entry name" value="Electron Transport, Fmn-binding Protein, Chain A"/>
    <property type="match status" value="1"/>
</dbReference>
<keyword evidence="1" id="KW-1133">Transmembrane helix</keyword>
<reference evidence="2 3" key="1">
    <citation type="submission" date="2012-08" db="EMBL/GenBank/DDBJ databases">
        <title>Whole genome shotgun sequence of Gordonia rhizosphera NBRC 16068.</title>
        <authorList>
            <person name="Takarada H."/>
            <person name="Isaki S."/>
            <person name="Hosoyama A."/>
            <person name="Tsuchikane K."/>
            <person name="Katsumata H."/>
            <person name="Baba S."/>
            <person name="Ohji S."/>
            <person name="Yamazaki S."/>
            <person name="Fujita N."/>
        </authorList>
    </citation>
    <scope>NUCLEOTIDE SEQUENCE [LARGE SCALE GENOMIC DNA]</scope>
    <source>
        <strain evidence="2 3">NBRC 16068</strain>
    </source>
</reference>
<dbReference type="EMBL" id="BAHC01000155">
    <property type="protein sequence ID" value="GAB91988.1"/>
    <property type="molecule type" value="Genomic_DNA"/>
</dbReference>